<evidence type="ECO:0000313" key="1">
    <source>
        <dbReference type="EMBL" id="CDW26710.1"/>
    </source>
</evidence>
<reference evidence="1" key="1">
    <citation type="submission" date="2014-05" db="EMBL/GenBank/DDBJ databases">
        <authorList>
            <person name="Chronopoulou M."/>
        </authorList>
    </citation>
    <scope>NUCLEOTIDE SEQUENCE</scope>
    <source>
        <tissue evidence="1">Whole organism</tissue>
    </source>
</reference>
<dbReference type="EMBL" id="HACA01009349">
    <property type="protein sequence ID" value="CDW26710.1"/>
    <property type="molecule type" value="Transcribed_RNA"/>
</dbReference>
<proteinExistence type="predicted"/>
<name>A0A0K2TLL2_LEPSM</name>
<accession>A0A0K2TLL2</accession>
<sequence>MTMYTRAIDFRTTRILESLEAAPPVTLETLKAPNSVLRAWSCFVSSSFFFKRSSEHLILTCNNYHLRGLHGYSGINIKIRYFTMVMF</sequence>
<protein>
    <submittedName>
        <fullName evidence="1">Uncharacterized protein</fullName>
    </submittedName>
</protein>
<dbReference type="AlphaFoldDB" id="A0A0K2TLL2"/>
<organism evidence="1">
    <name type="scientific">Lepeophtheirus salmonis</name>
    <name type="common">Salmon louse</name>
    <name type="synonym">Caligus salmonis</name>
    <dbReference type="NCBI Taxonomy" id="72036"/>
    <lineage>
        <taxon>Eukaryota</taxon>
        <taxon>Metazoa</taxon>
        <taxon>Ecdysozoa</taxon>
        <taxon>Arthropoda</taxon>
        <taxon>Crustacea</taxon>
        <taxon>Multicrustacea</taxon>
        <taxon>Hexanauplia</taxon>
        <taxon>Copepoda</taxon>
        <taxon>Siphonostomatoida</taxon>
        <taxon>Caligidae</taxon>
        <taxon>Lepeophtheirus</taxon>
    </lineage>
</organism>